<evidence type="ECO:0000313" key="1">
    <source>
        <dbReference type="EMBL" id="KAI3703125.1"/>
    </source>
</evidence>
<name>A0ACB9A0H8_ARCLA</name>
<reference evidence="1 2" key="2">
    <citation type="journal article" date="2022" name="Mol. Ecol. Resour.">
        <title>The genomes of chicory, endive, great burdock and yacon provide insights into Asteraceae paleo-polyploidization history and plant inulin production.</title>
        <authorList>
            <person name="Fan W."/>
            <person name="Wang S."/>
            <person name="Wang H."/>
            <person name="Wang A."/>
            <person name="Jiang F."/>
            <person name="Liu H."/>
            <person name="Zhao H."/>
            <person name="Xu D."/>
            <person name="Zhang Y."/>
        </authorList>
    </citation>
    <scope>NUCLEOTIDE SEQUENCE [LARGE SCALE GENOMIC DNA]</scope>
    <source>
        <strain evidence="2">cv. Niubang</strain>
    </source>
</reference>
<dbReference type="Proteomes" id="UP001055879">
    <property type="component" value="Linkage Group LG09"/>
</dbReference>
<dbReference type="EMBL" id="CM042055">
    <property type="protein sequence ID" value="KAI3703125.1"/>
    <property type="molecule type" value="Genomic_DNA"/>
</dbReference>
<sequence>MGACYSTTSHPRRPKQDQDRRWWNSNNPTKLNRTPIDFNFTFRADENLLHQIPGRLVANGSCTIATLHTQQGKKGINQDAMIVWEKFSSKSDAVFCGVFDGHGPYGHMVARKVRDSLPVLLSAQWMNSGNSDQSCDDENNNANGSKHEEELLEEYWCEQSDNEDKETIPEKYLPLKKSLLKSFKLIDKELKNHPSIDCFCSGTTTVALIKQDQDLVIGNVGDSRAVMATRDEDNSLVAVQLTVDLKPNLPREAARIQQFKGRVFALQDEPEVSRVWLPNSDSPGLAMARAFGDFCLKDFGLISVPDVFYHRITDRDEFVILATDGVWDVLSNKEAVDIVAAAPGRSTAARALVDCATRAWKLKYPTSKTDDCAAVCLFLDQKPKTVEKEAKKPDIDVVNQAVEVINIRNQEDNIDQPVVEHSHLGSSRDSSEIVADIELAKEKLPEKNLGGSKRSLAECISTSEDEEWSALEGVARVNSLLSIPRFLSIDKRSTSWRKSASKI</sequence>
<gene>
    <name evidence="1" type="ORF">L6452_28881</name>
</gene>
<organism evidence="1 2">
    <name type="scientific">Arctium lappa</name>
    <name type="common">Greater burdock</name>
    <name type="synonym">Lappa major</name>
    <dbReference type="NCBI Taxonomy" id="4217"/>
    <lineage>
        <taxon>Eukaryota</taxon>
        <taxon>Viridiplantae</taxon>
        <taxon>Streptophyta</taxon>
        <taxon>Embryophyta</taxon>
        <taxon>Tracheophyta</taxon>
        <taxon>Spermatophyta</taxon>
        <taxon>Magnoliopsida</taxon>
        <taxon>eudicotyledons</taxon>
        <taxon>Gunneridae</taxon>
        <taxon>Pentapetalae</taxon>
        <taxon>asterids</taxon>
        <taxon>campanulids</taxon>
        <taxon>Asterales</taxon>
        <taxon>Asteraceae</taxon>
        <taxon>Carduoideae</taxon>
        <taxon>Cardueae</taxon>
        <taxon>Arctiinae</taxon>
        <taxon>Arctium</taxon>
    </lineage>
</organism>
<evidence type="ECO:0000313" key="2">
    <source>
        <dbReference type="Proteomes" id="UP001055879"/>
    </source>
</evidence>
<accession>A0ACB9A0H8</accession>
<reference evidence="2" key="1">
    <citation type="journal article" date="2022" name="Mol. Ecol. Resour.">
        <title>The genomes of chicory, endive, great burdock and yacon provide insights into Asteraceae palaeo-polyploidization history and plant inulin production.</title>
        <authorList>
            <person name="Fan W."/>
            <person name="Wang S."/>
            <person name="Wang H."/>
            <person name="Wang A."/>
            <person name="Jiang F."/>
            <person name="Liu H."/>
            <person name="Zhao H."/>
            <person name="Xu D."/>
            <person name="Zhang Y."/>
        </authorList>
    </citation>
    <scope>NUCLEOTIDE SEQUENCE [LARGE SCALE GENOMIC DNA]</scope>
    <source>
        <strain evidence="2">cv. Niubang</strain>
    </source>
</reference>
<comment type="caution">
    <text evidence="1">The sequence shown here is derived from an EMBL/GenBank/DDBJ whole genome shotgun (WGS) entry which is preliminary data.</text>
</comment>
<protein>
    <submittedName>
        <fullName evidence="1">Uncharacterized protein</fullName>
    </submittedName>
</protein>
<proteinExistence type="predicted"/>
<keyword evidence="2" id="KW-1185">Reference proteome</keyword>